<feature type="transmembrane region" description="Helical" evidence="2">
    <location>
        <begin position="12"/>
        <end position="30"/>
    </location>
</feature>
<gene>
    <name evidence="6" type="ORF">Tasa_003_050</name>
</gene>
<dbReference type="SUPFAM" id="SSF111369">
    <property type="entry name" value="HlyD-like secretion proteins"/>
    <property type="match status" value="1"/>
</dbReference>
<feature type="domain" description="p-hydroxybenzoic acid efflux pump subunit AaeA-like beta-barrel" evidence="5">
    <location>
        <begin position="190"/>
        <end position="286"/>
    </location>
</feature>
<dbReference type="InterPro" id="IPR058625">
    <property type="entry name" value="MdtA-like_BSH"/>
</dbReference>
<dbReference type="STRING" id="1231623.Tasa_003_050"/>
<dbReference type="AlphaFoldDB" id="A0A0D6MGX8"/>
<evidence type="ECO:0000256" key="1">
    <source>
        <dbReference type="ARBA" id="ARBA00004167"/>
    </source>
</evidence>
<comment type="caution">
    <text evidence="6">The sequence shown here is derived from an EMBL/GenBank/DDBJ whole genome shotgun (WGS) entry which is preliminary data.</text>
</comment>
<feature type="domain" description="Multidrug resistance protein MdtA-like alpha-helical hairpin" evidence="3">
    <location>
        <begin position="89"/>
        <end position="153"/>
    </location>
</feature>
<feature type="domain" description="Multidrug resistance protein MdtA-like barrel-sandwich hybrid" evidence="4">
    <location>
        <begin position="48"/>
        <end position="186"/>
    </location>
</feature>
<keyword evidence="7" id="KW-1185">Reference proteome</keyword>
<dbReference type="Pfam" id="PF25963">
    <property type="entry name" value="Beta-barrel_AAEA"/>
    <property type="match status" value="1"/>
</dbReference>
<name>A0A0D6MGX8_9PROT</name>
<dbReference type="PANTHER" id="PTHR30367">
    <property type="entry name" value="P-HYDROXYBENZOIC ACID EFFLUX PUMP SUBUNIT AAEA-RELATED"/>
    <property type="match status" value="1"/>
</dbReference>
<evidence type="ECO:0000313" key="7">
    <source>
        <dbReference type="Proteomes" id="UP000032679"/>
    </source>
</evidence>
<dbReference type="InterPro" id="IPR058624">
    <property type="entry name" value="MdtA-like_HH"/>
</dbReference>
<dbReference type="InterPro" id="IPR058634">
    <property type="entry name" value="AaeA-lik-b-barrel"/>
</dbReference>
<accession>A0A0D6MGX8</accession>
<evidence type="ECO:0000313" key="6">
    <source>
        <dbReference type="EMBL" id="GAN52872.1"/>
    </source>
</evidence>
<organism evidence="6 7">
    <name type="scientific">Tanticharoenia sakaeratensis NBRC 103193</name>
    <dbReference type="NCBI Taxonomy" id="1231623"/>
    <lineage>
        <taxon>Bacteria</taxon>
        <taxon>Pseudomonadati</taxon>
        <taxon>Pseudomonadota</taxon>
        <taxon>Alphaproteobacteria</taxon>
        <taxon>Acetobacterales</taxon>
        <taxon>Acetobacteraceae</taxon>
        <taxon>Tanticharoenia</taxon>
    </lineage>
</organism>
<evidence type="ECO:0000259" key="5">
    <source>
        <dbReference type="Pfam" id="PF25963"/>
    </source>
</evidence>
<keyword evidence="2" id="KW-1133">Transmembrane helix</keyword>
<evidence type="ECO:0000256" key="2">
    <source>
        <dbReference type="SAM" id="Phobius"/>
    </source>
</evidence>
<dbReference type="InterPro" id="IPR050393">
    <property type="entry name" value="MFP_Efflux_Pump"/>
</dbReference>
<dbReference type="PANTHER" id="PTHR30367:SF12">
    <property type="entry name" value="P-HYDROXYBENZOIC ACID EFFLUX PUMP SUBUNIT AAEA"/>
    <property type="match status" value="1"/>
</dbReference>
<dbReference type="Gene3D" id="2.40.50.100">
    <property type="match status" value="1"/>
</dbReference>
<dbReference type="EMBL" id="BALE01000003">
    <property type="protein sequence ID" value="GAN52872.1"/>
    <property type="molecule type" value="Genomic_DNA"/>
</dbReference>
<keyword evidence="2" id="KW-0812">Transmembrane</keyword>
<evidence type="ECO:0000259" key="3">
    <source>
        <dbReference type="Pfam" id="PF25876"/>
    </source>
</evidence>
<dbReference type="Pfam" id="PF25917">
    <property type="entry name" value="BSH_RND"/>
    <property type="match status" value="1"/>
</dbReference>
<dbReference type="Proteomes" id="UP000032679">
    <property type="component" value="Unassembled WGS sequence"/>
</dbReference>
<evidence type="ECO:0000259" key="4">
    <source>
        <dbReference type="Pfam" id="PF25917"/>
    </source>
</evidence>
<reference evidence="6 7" key="1">
    <citation type="submission" date="2012-10" db="EMBL/GenBank/DDBJ databases">
        <title>Genome sequencing of Tanticharoenia sakaeratensis NBRC 103193.</title>
        <authorList>
            <person name="Azuma Y."/>
            <person name="Hadano H."/>
            <person name="Hirakawa H."/>
            <person name="Matsushita K."/>
        </authorList>
    </citation>
    <scope>NUCLEOTIDE SEQUENCE [LARGE SCALE GENOMIC DNA]</scope>
    <source>
        <strain evidence="6 7">NBRC 103193</strain>
    </source>
</reference>
<dbReference type="GO" id="GO:0055085">
    <property type="term" value="P:transmembrane transport"/>
    <property type="evidence" value="ECO:0007669"/>
    <property type="project" value="InterPro"/>
</dbReference>
<dbReference type="RefSeq" id="WP_048846261.1">
    <property type="nucleotide sequence ID" value="NZ_BALE01000003.1"/>
</dbReference>
<dbReference type="Pfam" id="PF25876">
    <property type="entry name" value="HH_MFP_RND"/>
    <property type="match status" value="1"/>
</dbReference>
<keyword evidence="2" id="KW-0472">Membrane</keyword>
<dbReference type="Gene3D" id="2.40.30.170">
    <property type="match status" value="1"/>
</dbReference>
<sequence length="305" mass="33728">MLIDFLRNSMRVLLTLAVVGIAGWLGLALWDAYMISPWTRDGRVRVYVVDTAPEVAGTVVRVPVRDNQYVHRGDPLFQLDPVRFRLAIAEAQARLAGAREDLMLRRSDAKRREGLGGAVSAEEQEVFNSNAATQEAAVAAAQASLDVAKLNLQRSIVYSPVNGYVTNLNLRVGDYATAGQARLAVIDADSFWIYAYFEETKMWGVHVNDVARVKLMGYRDIIPGHVISIARGINDQNGVSDRLGLQDVSPIFTWVRLAQRIPVRIHLDRVPPDVTLAAGMTCTVTVGPTSIGRRGRLITWLQDHL</sequence>
<comment type="subcellular location">
    <subcellularLocation>
        <location evidence="1">Membrane</location>
        <topology evidence="1">Single-pass membrane protein</topology>
    </subcellularLocation>
</comment>
<proteinExistence type="predicted"/>
<protein>
    <submittedName>
        <fullName evidence="6">Multidrug ABC transporter</fullName>
    </submittedName>
</protein>